<protein>
    <submittedName>
        <fullName evidence="1">Uncharacterized protein</fullName>
    </submittedName>
</protein>
<name>A0ABT7B9I6_9CYAN</name>
<evidence type="ECO:0000313" key="1">
    <source>
        <dbReference type="EMBL" id="MDJ1175824.1"/>
    </source>
</evidence>
<sequence>MLKTFKALLKGSQLEWIEDSPELKDEKLEVYVTVLDRTPKVNSKTRGQRMAEILENLANEPGLEHLDPILWQRETREDRSLPER</sequence>
<accession>A0ABT7B9I6</accession>
<proteinExistence type="predicted"/>
<comment type="caution">
    <text evidence="1">The sequence shown here is derived from an EMBL/GenBank/DDBJ whole genome shotgun (WGS) entry which is preliminary data.</text>
</comment>
<dbReference type="RefSeq" id="WP_283768121.1">
    <property type="nucleotide sequence ID" value="NZ_JAQOSO010000090.1"/>
</dbReference>
<reference evidence="1 2" key="1">
    <citation type="submission" date="2023-01" db="EMBL/GenBank/DDBJ databases">
        <title>Novel diversity within Roseofilum (Cyanobacteria; Desertifilaceae) from marine benthic mats with descriptions of four novel species.</title>
        <authorList>
            <person name="Wang Y."/>
            <person name="Berthold D.E."/>
            <person name="Hu J."/>
            <person name="Lefler F.W."/>
            <person name="Laughinghouse H.D. IV."/>
        </authorList>
    </citation>
    <scope>NUCLEOTIDE SEQUENCE [LARGE SCALE GENOMIC DNA]</scope>
    <source>
        <strain evidence="1 2">BLCC-M114</strain>
    </source>
</reference>
<organism evidence="1 2">
    <name type="scientific">Roseofilum capinflatum BLCC-M114</name>
    <dbReference type="NCBI Taxonomy" id="3022440"/>
    <lineage>
        <taxon>Bacteria</taxon>
        <taxon>Bacillati</taxon>
        <taxon>Cyanobacteriota</taxon>
        <taxon>Cyanophyceae</taxon>
        <taxon>Desertifilales</taxon>
        <taxon>Desertifilaceae</taxon>
        <taxon>Roseofilum</taxon>
        <taxon>Roseofilum capinflatum</taxon>
    </lineage>
</organism>
<keyword evidence="2" id="KW-1185">Reference proteome</keyword>
<gene>
    <name evidence="1" type="ORF">PMG25_17170</name>
</gene>
<evidence type="ECO:0000313" key="2">
    <source>
        <dbReference type="Proteomes" id="UP001235849"/>
    </source>
</evidence>
<dbReference type="EMBL" id="JAQOSO010000090">
    <property type="protein sequence ID" value="MDJ1175824.1"/>
    <property type="molecule type" value="Genomic_DNA"/>
</dbReference>
<dbReference type="Proteomes" id="UP001235849">
    <property type="component" value="Unassembled WGS sequence"/>
</dbReference>